<keyword evidence="3" id="KW-1185">Reference proteome</keyword>
<sequence length="277" mass="31048">MIGRKISVLGGGWLGYPLAQELVQLGASVNLSTRSQQRKHSFDINTDMDTNTQIKAKALSAFLVDIENLSSDVTDFLNAEVLVVNITNKNIPAFAALIEKIEQSPIKHVMFISSTSVYPDNNGVISESDKLESAEHPLSKIEWLFKQSNSFDTTVIRFSGLIGYERHPGRFFRNGKTIKNAQAKVNLIHRDDCLNIICQIINEDIWSEDFNVCSDTHPNKQEFYTHAAKSLGVEPAQCETNSTPAFKVIDNAKVKARLNYQFVYPDVMAIDFSRDVC</sequence>
<dbReference type="InterPro" id="IPR001509">
    <property type="entry name" value="Epimerase_deHydtase"/>
</dbReference>
<dbReference type="InterPro" id="IPR051783">
    <property type="entry name" value="NAD(P)-dependent_oxidoreduct"/>
</dbReference>
<feature type="domain" description="NAD-dependent epimerase/dehydratase" evidence="1">
    <location>
        <begin position="7"/>
        <end position="169"/>
    </location>
</feature>
<name>A0A2S7UYX8_9GAMM</name>
<accession>A0A2S7UYX8</accession>
<evidence type="ECO:0000259" key="1">
    <source>
        <dbReference type="Pfam" id="PF01370"/>
    </source>
</evidence>
<evidence type="ECO:0000313" key="3">
    <source>
        <dbReference type="Proteomes" id="UP000239007"/>
    </source>
</evidence>
<dbReference type="InterPro" id="IPR036291">
    <property type="entry name" value="NAD(P)-bd_dom_sf"/>
</dbReference>
<dbReference type="SUPFAM" id="SSF51735">
    <property type="entry name" value="NAD(P)-binding Rossmann-fold domains"/>
    <property type="match status" value="1"/>
</dbReference>
<protein>
    <recommendedName>
        <fullName evidence="1">NAD-dependent epimerase/dehydratase domain-containing protein</fullName>
    </recommendedName>
</protein>
<proteinExistence type="predicted"/>
<dbReference type="Gene3D" id="3.40.50.720">
    <property type="entry name" value="NAD(P)-binding Rossmann-like Domain"/>
    <property type="match status" value="1"/>
</dbReference>
<dbReference type="EMBL" id="MSCH01000003">
    <property type="protein sequence ID" value="PQJ55127.1"/>
    <property type="molecule type" value="Genomic_DNA"/>
</dbReference>
<dbReference type="PANTHER" id="PTHR48079:SF6">
    <property type="entry name" value="NAD(P)-BINDING DOMAIN-CONTAINING PROTEIN-RELATED"/>
    <property type="match status" value="1"/>
</dbReference>
<organism evidence="2 3">
    <name type="scientific">Psychrosphaera saromensis</name>
    <dbReference type="NCBI Taxonomy" id="716813"/>
    <lineage>
        <taxon>Bacteria</taxon>
        <taxon>Pseudomonadati</taxon>
        <taxon>Pseudomonadota</taxon>
        <taxon>Gammaproteobacteria</taxon>
        <taxon>Alteromonadales</taxon>
        <taxon>Pseudoalteromonadaceae</taxon>
        <taxon>Psychrosphaera</taxon>
    </lineage>
</organism>
<gene>
    <name evidence="2" type="ORF">BTO11_02600</name>
</gene>
<dbReference type="PANTHER" id="PTHR48079">
    <property type="entry name" value="PROTEIN YEEZ"/>
    <property type="match status" value="1"/>
</dbReference>
<comment type="caution">
    <text evidence="2">The sequence shown here is derived from an EMBL/GenBank/DDBJ whole genome shotgun (WGS) entry which is preliminary data.</text>
</comment>
<reference evidence="2 3" key="1">
    <citation type="submission" date="2016-12" db="EMBL/GenBank/DDBJ databases">
        <title>Diversity of luminous bacteria.</title>
        <authorList>
            <person name="Yoshizawa S."/>
            <person name="Kogure K."/>
        </authorList>
    </citation>
    <scope>NUCLEOTIDE SEQUENCE [LARGE SCALE GENOMIC DNA]</scope>
    <source>
        <strain evidence="2 3">SA4-48</strain>
    </source>
</reference>
<dbReference type="Pfam" id="PF01370">
    <property type="entry name" value="Epimerase"/>
    <property type="match status" value="1"/>
</dbReference>
<dbReference type="GO" id="GO:0005737">
    <property type="term" value="C:cytoplasm"/>
    <property type="evidence" value="ECO:0007669"/>
    <property type="project" value="TreeGrafter"/>
</dbReference>
<evidence type="ECO:0000313" key="2">
    <source>
        <dbReference type="EMBL" id="PQJ55127.1"/>
    </source>
</evidence>
<dbReference type="GO" id="GO:0004029">
    <property type="term" value="F:aldehyde dehydrogenase (NAD+) activity"/>
    <property type="evidence" value="ECO:0007669"/>
    <property type="project" value="TreeGrafter"/>
</dbReference>
<dbReference type="Proteomes" id="UP000239007">
    <property type="component" value="Unassembled WGS sequence"/>
</dbReference>
<dbReference type="AlphaFoldDB" id="A0A2S7UYX8"/>